<dbReference type="Gene3D" id="3.10.580.10">
    <property type="entry name" value="CBS-domain"/>
    <property type="match status" value="1"/>
</dbReference>
<dbReference type="InterPro" id="IPR046342">
    <property type="entry name" value="CBS_dom_sf"/>
</dbReference>
<evidence type="ECO:0000313" key="5">
    <source>
        <dbReference type="Proteomes" id="UP000612055"/>
    </source>
</evidence>
<dbReference type="OrthoDB" id="418595at2759"/>
<keyword evidence="5" id="KW-1185">Reference proteome</keyword>
<dbReference type="AlphaFoldDB" id="A0A835XRN8"/>
<accession>A0A835XRN8</accession>
<name>A0A835XRN8_9CHLO</name>
<sequence>MLACGASSRASTASCVRRAPIAAPRFASLRVRASEPGASSPPDMGCVRDVMTHLPLFTASPDMSVDTALELLVEHRITGLPVVDLQNRVVGVVSDFDLLALDAVGRVNSDQNLFPAAEQSWQAFKEVKRIVAKSVGKKIKDVMTPDPFTVRPETNLNDATAILITKKIRRLPVVNADGKLVGILSRGNIVKAALAARKATAASNNGAS</sequence>
<protein>
    <recommendedName>
        <fullName evidence="3">CBS domain-containing protein</fullName>
    </recommendedName>
</protein>
<evidence type="ECO:0000259" key="3">
    <source>
        <dbReference type="PROSITE" id="PS51371"/>
    </source>
</evidence>
<evidence type="ECO:0000313" key="4">
    <source>
        <dbReference type="EMBL" id="KAG2488430.1"/>
    </source>
</evidence>
<keyword evidence="1" id="KW-0677">Repeat</keyword>
<dbReference type="InterPro" id="IPR051462">
    <property type="entry name" value="CBS_domain-containing"/>
</dbReference>
<feature type="domain" description="CBS" evidence="3">
    <location>
        <begin position="51"/>
        <end position="109"/>
    </location>
</feature>
<comment type="caution">
    <text evidence="4">The sequence shown here is derived from an EMBL/GenBank/DDBJ whole genome shotgun (WGS) entry which is preliminary data.</text>
</comment>
<proteinExistence type="predicted"/>
<dbReference type="EMBL" id="JAEHOE010000083">
    <property type="protein sequence ID" value="KAG2488430.1"/>
    <property type="molecule type" value="Genomic_DNA"/>
</dbReference>
<feature type="domain" description="CBS" evidence="3">
    <location>
        <begin position="143"/>
        <end position="200"/>
    </location>
</feature>
<dbReference type="PROSITE" id="PS51371">
    <property type="entry name" value="CBS"/>
    <property type="match status" value="2"/>
</dbReference>
<evidence type="ECO:0000256" key="2">
    <source>
        <dbReference type="PROSITE-ProRule" id="PRU00703"/>
    </source>
</evidence>
<dbReference type="Pfam" id="PF00571">
    <property type="entry name" value="CBS"/>
    <property type="match status" value="2"/>
</dbReference>
<dbReference type="SMART" id="SM00116">
    <property type="entry name" value="CBS"/>
    <property type="match status" value="2"/>
</dbReference>
<dbReference type="Proteomes" id="UP000612055">
    <property type="component" value="Unassembled WGS sequence"/>
</dbReference>
<dbReference type="InterPro" id="IPR000644">
    <property type="entry name" value="CBS_dom"/>
</dbReference>
<reference evidence="4" key="1">
    <citation type="journal article" date="2020" name="bioRxiv">
        <title>Comparative genomics of Chlamydomonas.</title>
        <authorList>
            <person name="Craig R.J."/>
            <person name="Hasan A.R."/>
            <person name="Ness R.W."/>
            <person name="Keightley P.D."/>
        </authorList>
    </citation>
    <scope>NUCLEOTIDE SEQUENCE</scope>
    <source>
        <strain evidence="4">CCAP 11/70</strain>
    </source>
</reference>
<keyword evidence="2" id="KW-0129">CBS domain</keyword>
<gene>
    <name evidence="4" type="ORF">HYH03_012937</name>
</gene>
<dbReference type="PANTHER" id="PTHR48108:SF6">
    <property type="entry name" value="CBS DOMAIN-CONTAINING PROTEIN CBSX1, CHLOROPLASTIC"/>
    <property type="match status" value="1"/>
</dbReference>
<dbReference type="SUPFAM" id="SSF54631">
    <property type="entry name" value="CBS-domain pair"/>
    <property type="match status" value="1"/>
</dbReference>
<dbReference type="PANTHER" id="PTHR48108">
    <property type="entry name" value="CBS DOMAIN-CONTAINING PROTEIN CBSX2, CHLOROPLASTIC"/>
    <property type="match status" value="1"/>
</dbReference>
<evidence type="ECO:0000256" key="1">
    <source>
        <dbReference type="ARBA" id="ARBA00022737"/>
    </source>
</evidence>
<organism evidence="4 5">
    <name type="scientific">Edaphochlamys debaryana</name>
    <dbReference type="NCBI Taxonomy" id="47281"/>
    <lineage>
        <taxon>Eukaryota</taxon>
        <taxon>Viridiplantae</taxon>
        <taxon>Chlorophyta</taxon>
        <taxon>core chlorophytes</taxon>
        <taxon>Chlorophyceae</taxon>
        <taxon>CS clade</taxon>
        <taxon>Chlamydomonadales</taxon>
        <taxon>Chlamydomonadales incertae sedis</taxon>
        <taxon>Edaphochlamys</taxon>
    </lineage>
</organism>